<comment type="similarity">
    <text evidence="1 7">Belongs to the DNA photolyase class-1 family.</text>
</comment>
<dbReference type="Gene3D" id="3.40.50.620">
    <property type="entry name" value="HUPs"/>
    <property type="match status" value="1"/>
</dbReference>
<dbReference type="InterPro" id="IPR014133">
    <property type="entry name" value="Cry_DASH"/>
</dbReference>
<evidence type="ECO:0000256" key="2">
    <source>
        <dbReference type="ARBA" id="ARBA00017881"/>
    </source>
</evidence>
<evidence type="ECO:0000256" key="6">
    <source>
        <dbReference type="PIRSR" id="PIRSR602081-1"/>
    </source>
</evidence>
<reference evidence="9" key="1">
    <citation type="submission" date="2022-02" db="EMBL/GenBank/DDBJ databases">
        <title>Vibrio sp. nov, a new bacterium isolated from seawater.</title>
        <authorList>
            <person name="Yuan Y."/>
        </authorList>
    </citation>
    <scope>NUCLEOTIDE SEQUENCE</scope>
    <source>
        <strain evidence="9">ZSDZ65</strain>
    </source>
</reference>
<feature type="binding site" evidence="6">
    <location>
        <begin position="380"/>
        <end position="382"/>
    </location>
    <ligand>
        <name>FAD</name>
        <dbReference type="ChEBI" id="CHEBI:57692"/>
    </ligand>
</feature>
<dbReference type="PANTHER" id="PTHR11455">
    <property type="entry name" value="CRYPTOCHROME"/>
    <property type="match status" value="1"/>
</dbReference>
<dbReference type="Pfam" id="PF00875">
    <property type="entry name" value="DNA_photolyase"/>
    <property type="match status" value="1"/>
</dbReference>
<comment type="caution">
    <text evidence="9">The sequence shown here is derived from an EMBL/GenBank/DDBJ whole genome shotgun (WGS) entry which is preliminary data.</text>
</comment>
<dbReference type="GO" id="GO:0003913">
    <property type="term" value="F:DNA photolyase activity"/>
    <property type="evidence" value="ECO:0007669"/>
    <property type="project" value="InterPro"/>
</dbReference>
<dbReference type="SUPFAM" id="SSF48173">
    <property type="entry name" value="Cryptochrome/photolyase FAD-binding domain"/>
    <property type="match status" value="1"/>
</dbReference>
<protein>
    <recommendedName>
        <fullName evidence="2 7">Cryptochrome DASH</fullName>
    </recommendedName>
</protein>
<dbReference type="GO" id="GO:0071949">
    <property type="term" value="F:FAD binding"/>
    <property type="evidence" value="ECO:0007669"/>
    <property type="project" value="TreeGrafter"/>
</dbReference>
<comment type="cofactor">
    <cofactor evidence="6 7">
        <name>FAD</name>
        <dbReference type="ChEBI" id="CHEBI:57692"/>
    </cofactor>
    <text evidence="6 7">Binds 1 FAD per subunit.</text>
</comment>
<dbReference type="PANTHER" id="PTHR11455:SF22">
    <property type="entry name" value="CRYPTOCHROME DASH"/>
    <property type="match status" value="1"/>
</dbReference>
<dbReference type="InterPro" id="IPR036155">
    <property type="entry name" value="Crypto/Photolyase_N_sf"/>
</dbReference>
<feature type="domain" description="Photolyase/cryptochrome alpha/beta" evidence="8">
    <location>
        <begin position="4"/>
        <end position="141"/>
    </location>
</feature>
<evidence type="ECO:0000256" key="7">
    <source>
        <dbReference type="RuleBase" id="RU367151"/>
    </source>
</evidence>
<dbReference type="InterPro" id="IPR002081">
    <property type="entry name" value="Cryptochrome/DNA_photolyase_1"/>
</dbReference>
<comment type="function">
    <text evidence="7">May have a photoreceptor function.</text>
</comment>
<organism evidence="9 10">
    <name type="scientific">Vibrio qingdaonensis</name>
    <dbReference type="NCBI Taxonomy" id="2829491"/>
    <lineage>
        <taxon>Bacteria</taxon>
        <taxon>Pseudomonadati</taxon>
        <taxon>Pseudomonadota</taxon>
        <taxon>Gammaproteobacteria</taxon>
        <taxon>Vibrionales</taxon>
        <taxon>Vibrionaceae</taxon>
        <taxon>Vibrio</taxon>
    </lineage>
</organism>
<keyword evidence="4 6" id="KW-0274">FAD</keyword>
<dbReference type="Gene3D" id="1.25.40.80">
    <property type="match status" value="1"/>
</dbReference>
<proteinExistence type="inferred from homology"/>
<dbReference type="InterPro" id="IPR005101">
    <property type="entry name" value="Cryptochr/Photolyase_FAD-bd"/>
</dbReference>
<dbReference type="EMBL" id="JAKRRY010000007">
    <property type="protein sequence ID" value="MCW8345912.1"/>
    <property type="molecule type" value="Genomic_DNA"/>
</dbReference>
<feature type="binding site" evidence="6">
    <location>
        <position position="230"/>
    </location>
    <ligand>
        <name>FAD</name>
        <dbReference type="ChEBI" id="CHEBI:57692"/>
    </ligand>
</feature>
<feature type="binding site" evidence="6">
    <location>
        <begin position="283"/>
        <end position="291"/>
    </location>
    <ligand>
        <name>FAD</name>
        <dbReference type="ChEBI" id="CHEBI:57692"/>
    </ligand>
</feature>
<dbReference type="InterPro" id="IPR036134">
    <property type="entry name" value="Crypto/Photolyase_FAD-like_sf"/>
</dbReference>
<dbReference type="InterPro" id="IPR006050">
    <property type="entry name" value="DNA_photolyase_N"/>
</dbReference>
<evidence type="ECO:0000313" key="10">
    <source>
        <dbReference type="Proteomes" id="UP001155587"/>
    </source>
</evidence>
<comment type="cofactor">
    <cofactor evidence="7">
        <name>(6R)-5,10-methylene-5,6,7,8-tetrahydrofolate</name>
        <dbReference type="ChEBI" id="CHEBI:15636"/>
    </cofactor>
    <text evidence="7">Binds 1 5,10-methenyltetrahydrofolate (MTHF) per subunit.</text>
</comment>
<sequence length="447" mass="51363">MAEQIGLYWFHNDMRLHDNRLLLQASIEMTRIHCVHVDTIRTHFESRFSPIICSGQAKAQFIHQSRAQLSASLVEIGQVLHLIHDKDLSQIIGELVAIISRYRVTTLYVALSSSWYVEFIVSQIRIHCTHIHITRDDNATLFQQEFLPFEFNSFPSSFSRFKKQVETLEVNAPSATVTLLPPPVQSVLSSSLERLPTSCHNQLGEWVYGGEDSGLRHVQAYFGSRAASSYKQTRNELDDWASSTKFSLWLANGNVSPRTILAQLRAYEARYTANESTYWIFFELLWREYFFWYSKVYGTKLFAFEGVQGKKPLTTYNASLFRQWVHGTTAFPIVNACMKQLNTTGYMSNRGRQLAASCLVHELRIDWRFGASYFQQALIDYDVGANWGNWQYIAGVGSAARASHRFDLHKQTQRYDPERAFIMKWRGDSSQNATDVVDASDWPIGEV</sequence>
<feature type="binding site" evidence="6">
    <location>
        <begin position="243"/>
        <end position="247"/>
    </location>
    <ligand>
        <name>FAD</name>
        <dbReference type="ChEBI" id="CHEBI:57692"/>
    </ligand>
</feature>
<dbReference type="Gene3D" id="1.10.579.10">
    <property type="entry name" value="DNA Cyclobutane Dipyrimidine Photolyase, subunit A, domain 3"/>
    <property type="match status" value="1"/>
</dbReference>
<name>A0A9X3CM33_9VIBR</name>
<evidence type="ECO:0000259" key="8">
    <source>
        <dbReference type="PROSITE" id="PS51645"/>
    </source>
</evidence>
<evidence type="ECO:0000256" key="3">
    <source>
        <dbReference type="ARBA" id="ARBA00022630"/>
    </source>
</evidence>
<keyword evidence="5 7" id="KW-0157">Chromophore</keyword>
<dbReference type="RefSeq" id="WP_265674316.1">
    <property type="nucleotide sequence ID" value="NZ_JAKRRY010000007.1"/>
</dbReference>
<dbReference type="Proteomes" id="UP001155587">
    <property type="component" value="Unassembled WGS sequence"/>
</dbReference>
<dbReference type="PROSITE" id="PS51645">
    <property type="entry name" value="PHR_CRY_ALPHA_BETA"/>
    <property type="match status" value="1"/>
</dbReference>
<keyword evidence="3 6" id="KW-0285">Flavoprotein</keyword>
<dbReference type="GO" id="GO:0003677">
    <property type="term" value="F:DNA binding"/>
    <property type="evidence" value="ECO:0007669"/>
    <property type="project" value="TreeGrafter"/>
</dbReference>
<dbReference type="NCBIfam" id="TIGR02765">
    <property type="entry name" value="crypto_DASH"/>
    <property type="match status" value="1"/>
</dbReference>
<dbReference type="SUPFAM" id="SSF52425">
    <property type="entry name" value="Cryptochrome/photolyase, N-terminal domain"/>
    <property type="match status" value="1"/>
</dbReference>
<dbReference type="InterPro" id="IPR014729">
    <property type="entry name" value="Rossmann-like_a/b/a_fold"/>
</dbReference>
<evidence type="ECO:0000313" key="9">
    <source>
        <dbReference type="EMBL" id="MCW8345912.1"/>
    </source>
</evidence>
<keyword evidence="10" id="KW-1185">Reference proteome</keyword>
<evidence type="ECO:0000256" key="5">
    <source>
        <dbReference type="ARBA" id="ARBA00022991"/>
    </source>
</evidence>
<dbReference type="GO" id="GO:0000719">
    <property type="term" value="P:photoreactive repair"/>
    <property type="evidence" value="ECO:0007669"/>
    <property type="project" value="TreeGrafter"/>
</dbReference>
<dbReference type="Pfam" id="PF03441">
    <property type="entry name" value="FAD_binding_7"/>
    <property type="match status" value="1"/>
</dbReference>
<dbReference type="PRINTS" id="PR00147">
    <property type="entry name" value="DNAPHOTLYASE"/>
</dbReference>
<dbReference type="AlphaFoldDB" id="A0A9X3CM33"/>
<accession>A0A9X3CM33</accession>
<evidence type="ECO:0000256" key="4">
    <source>
        <dbReference type="ARBA" id="ARBA00022827"/>
    </source>
</evidence>
<evidence type="ECO:0000256" key="1">
    <source>
        <dbReference type="ARBA" id="ARBA00005862"/>
    </source>
</evidence>
<gene>
    <name evidence="9" type="ORF">MD535_07815</name>
</gene>